<dbReference type="InterPro" id="IPR055361">
    <property type="entry name" value="tRNA_methyltr_TrmB_bact"/>
</dbReference>
<dbReference type="EC" id="2.1.1.33" evidence="7"/>
<keyword evidence="3 7" id="KW-0489">Methyltransferase</keyword>
<gene>
    <name evidence="7 8" type="primary">trmB</name>
    <name evidence="8" type="ORF">ACFQU8_07340</name>
</gene>
<dbReference type="PANTHER" id="PTHR23417">
    <property type="entry name" value="3-DEOXY-D-MANNO-OCTULOSONIC-ACID TRANSFERASE/TRNA GUANINE-N 7 - -METHYLTRANSFERASE"/>
    <property type="match status" value="1"/>
</dbReference>
<evidence type="ECO:0000313" key="8">
    <source>
        <dbReference type="EMBL" id="MFC7747052.1"/>
    </source>
</evidence>
<evidence type="ECO:0000256" key="7">
    <source>
        <dbReference type="HAMAP-Rule" id="MF_01057"/>
    </source>
</evidence>
<sequence length="212" mass="24232">MRQRHKPWAEDFLKDATDLVISNPQDIKGKWQTQFGNDRPIHLEIGTGKGQFIATMASQYPEINFIGIDQGKSIIATAGSKVRDAGCENVLLILTNATVLDDLFTENEIAAIYLNFSDPWPKKRHAKRRLTYYTFLKQYQHLLQPKGEIVLKTDNQNLFAYSLVSFSQYGLVLNDVNLDLHNSDAPENVMTEYEERFAAKGQPIYRCKAQFV</sequence>
<keyword evidence="6 7" id="KW-0819">tRNA processing</keyword>
<protein>
    <recommendedName>
        <fullName evidence="7">tRNA (guanine-N(7)-)-methyltransferase</fullName>
        <ecNumber evidence="7">2.1.1.33</ecNumber>
    </recommendedName>
    <alternativeName>
        <fullName evidence="7">tRNA (guanine(46)-N(7))-methyltransferase</fullName>
    </alternativeName>
    <alternativeName>
        <fullName evidence="7">tRNA(m7G46)-methyltransferase</fullName>
    </alternativeName>
</protein>
<accession>A0ABW2UT16</accession>
<evidence type="ECO:0000256" key="6">
    <source>
        <dbReference type="ARBA" id="ARBA00022694"/>
    </source>
</evidence>
<dbReference type="PANTHER" id="PTHR23417:SF14">
    <property type="entry name" value="PENTACOTRIPEPTIDE-REPEAT REGION OF PRORP DOMAIN-CONTAINING PROTEIN"/>
    <property type="match status" value="1"/>
</dbReference>
<dbReference type="PROSITE" id="PS51625">
    <property type="entry name" value="SAM_MT_TRMB"/>
    <property type="match status" value="1"/>
</dbReference>
<comment type="caution">
    <text evidence="7">Lacks conserved residue(s) required for the propagation of feature annotation.</text>
</comment>
<dbReference type="InterPro" id="IPR003358">
    <property type="entry name" value="tRNA_(Gua-N-7)_MeTrfase_Trmb"/>
</dbReference>
<dbReference type="InterPro" id="IPR029063">
    <property type="entry name" value="SAM-dependent_MTases_sf"/>
</dbReference>
<dbReference type="Proteomes" id="UP001596620">
    <property type="component" value="Unassembled WGS sequence"/>
</dbReference>
<keyword evidence="4 7" id="KW-0808">Transferase</keyword>
<dbReference type="NCBIfam" id="TIGR00091">
    <property type="entry name" value="tRNA (guanosine(46)-N7)-methyltransferase TrmB"/>
    <property type="match status" value="1"/>
</dbReference>
<feature type="binding site" evidence="7">
    <location>
        <position position="69"/>
    </location>
    <ligand>
        <name>S-adenosyl-L-methionine</name>
        <dbReference type="ChEBI" id="CHEBI:59789"/>
    </ligand>
</feature>
<keyword evidence="9" id="KW-1185">Reference proteome</keyword>
<name>A0ABW2UT16_9BACI</name>
<comment type="function">
    <text evidence="2 7">Catalyzes the formation of N(7)-methylguanine at position 46 (m7G46) in tRNA.</text>
</comment>
<comment type="pathway">
    <text evidence="7">tRNA modification; N(7)-methylguanine-tRNA biosynthesis.</text>
</comment>
<evidence type="ECO:0000256" key="3">
    <source>
        <dbReference type="ARBA" id="ARBA00022603"/>
    </source>
</evidence>
<dbReference type="NCBIfam" id="NF001080">
    <property type="entry name" value="PRK00121.2-2"/>
    <property type="match status" value="1"/>
</dbReference>
<feature type="binding site" evidence="7">
    <location>
        <begin position="191"/>
        <end position="194"/>
    </location>
    <ligand>
        <name>substrate</name>
    </ligand>
</feature>
<dbReference type="Pfam" id="PF02390">
    <property type="entry name" value="Methyltransf_4"/>
    <property type="match status" value="1"/>
</dbReference>
<keyword evidence="5 7" id="KW-0949">S-adenosyl-L-methionine</keyword>
<feature type="binding site" evidence="7">
    <location>
        <position position="96"/>
    </location>
    <ligand>
        <name>S-adenosyl-L-methionine</name>
        <dbReference type="ChEBI" id="CHEBI:59789"/>
    </ligand>
</feature>
<comment type="catalytic activity">
    <reaction evidence="1 7">
        <text>guanosine(46) in tRNA + S-adenosyl-L-methionine = N(7)-methylguanosine(46) in tRNA + S-adenosyl-L-homocysteine</text>
        <dbReference type="Rhea" id="RHEA:42708"/>
        <dbReference type="Rhea" id="RHEA-COMP:10188"/>
        <dbReference type="Rhea" id="RHEA-COMP:10189"/>
        <dbReference type="ChEBI" id="CHEBI:57856"/>
        <dbReference type="ChEBI" id="CHEBI:59789"/>
        <dbReference type="ChEBI" id="CHEBI:74269"/>
        <dbReference type="ChEBI" id="CHEBI:74480"/>
        <dbReference type="EC" id="2.1.1.33"/>
    </reaction>
</comment>
<dbReference type="CDD" id="cd02440">
    <property type="entry name" value="AdoMet_MTases"/>
    <property type="match status" value="1"/>
</dbReference>
<evidence type="ECO:0000256" key="2">
    <source>
        <dbReference type="ARBA" id="ARBA00003015"/>
    </source>
</evidence>
<proteinExistence type="inferred from homology"/>
<dbReference type="GO" id="GO:0008176">
    <property type="term" value="F:tRNA (guanine(46)-N7)-methyltransferase activity"/>
    <property type="evidence" value="ECO:0007669"/>
    <property type="project" value="UniProtKB-EC"/>
</dbReference>
<evidence type="ECO:0000256" key="5">
    <source>
        <dbReference type="ARBA" id="ARBA00022691"/>
    </source>
</evidence>
<dbReference type="SUPFAM" id="SSF53335">
    <property type="entry name" value="S-adenosyl-L-methionine-dependent methyltransferases"/>
    <property type="match status" value="1"/>
</dbReference>
<comment type="similarity">
    <text evidence="7">Belongs to the class I-like SAM-binding methyltransferase superfamily. TrmB family.</text>
</comment>
<dbReference type="HAMAP" id="MF_01057">
    <property type="entry name" value="tRNA_methyltr_TrmB"/>
    <property type="match status" value="1"/>
</dbReference>
<dbReference type="EMBL" id="JBHTGR010000012">
    <property type="protein sequence ID" value="MFC7747052.1"/>
    <property type="molecule type" value="Genomic_DNA"/>
</dbReference>
<feature type="binding site" evidence="7">
    <location>
        <position position="122"/>
    </location>
    <ligand>
        <name>substrate</name>
    </ligand>
</feature>
<organism evidence="8 9">
    <name type="scientific">Lentibacillus kimchii</name>
    <dbReference type="NCBI Taxonomy" id="1542911"/>
    <lineage>
        <taxon>Bacteria</taxon>
        <taxon>Bacillati</taxon>
        <taxon>Bacillota</taxon>
        <taxon>Bacilli</taxon>
        <taxon>Bacillales</taxon>
        <taxon>Bacillaceae</taxon>
        <taxon>Lentibacillus</taxon>
    </lineage>
</organism>
<dbReference type="Gene3D" id="3.40.50.150">
    <property type="entry name" value="Vaccinia Virus protein VP39"/>
    <property type="match status" value="1"/>
</dbReference>
<evidence type="ECO:0000313" key="9">
    <source>
        <dbReference type="Proteomes" id="UP001596620"/>
    </source>
</evidence>
<evidence type="ECO:0000256" key="1">
    <source>
        <dbReference type="ARBA" id="ARBA00000142"/>
    </source>
</evidence>
<feature type="binding site" evidence="7">
    <location>
        <position position="44"/>
    </location>
    <ligand>
        <name>S-adenosyl-L-methionine</name>
        <dbReference type="ChEBI" id="CHEBI:59789"/>
    </ligand>
</feature>
<feature type="binding site" evidence="7">
    <location>
        <position position="118"/>
    </location>
    <ligand>
        <name>S-adenosyl-L-methionine</name>
        <dbReference type="ChEBI" id="CHEBI:59789"/>
    </ligand>
</feature>
<feature type="binding site" evidence="7">
    <location>
        <position position="154"/>
    </location>
    <ligand>
        <name>substrate</name>
    </ligand>
</feature>
<dbReference type="RefSeq" id="WP_382358571.1">
    <property type="nucleotide sequence ID" value="NZ_JBHTGR010000012.1"/>
</dbReference>
<reference evidence="9" key="1">
    <citation type="journal article" date="2019" name="Int. J. Syst. Evol. Microbiol.">
        <title>The Global Catalogue of Microorganisms (GCM) 10K type strain sequencing project: providing services to taxonomists for standard genome sequencing and annotation.</title>
        <authorList>
            <consortium name="The Broad Institute Genomics Platform"/>
            <consortium name="The Broad Institute Genome Sequencing Center for Infectious Disease"/>
            <person name="Wu L."/>
            <person name="Ma J."/>
        </authorList>
    </citation>
    <scope>NUCLEOTIDE SEQUENCE [LARGE SCALE GENOMIC DNA]</scope>
    <source>
        <strain evidence="9">JCM 30234</strain>
    </source>
</reference>
<evidence type="ECO:0000256" key="4">
    <source>
        <dbReference type="ARBA" id="ARBA00022679"/>
    </source>
</evidence>
<comment type="caution">
    <text evidence="8">The sequence shown here is derived from an EMBL/GenBank/DDBJ whole genome shotgun (WGS) entry which is preliminary data.</text>
</comment>